<evidence type="ECO:0000313" key="3">
    <source>
        <dbReference type="Proteomes" id="UP000001554"/>
    </source>
</evidence>
<protein>
    <submittedName>
        <fullName evidence="4">Alpha-N-acetylgalactosamine-specific lectin-like</fullName>
    </submittedName>
</protein>
<dbReference type="Proteomes" id="UP000001554">
    <property type="component" value="Chromosome 9"/>
</dbReference>
<dbReference type="InterPro" id="IPR001304">
    <property type="entry name" value="C-type_lectin-like"/>
</dbReference>
<evidence type="ECO:0000313" key="4">
    <source>
        <dbReference type="RefSeq" id="XP_035687809.1"/>
    </source>
</evidence>
<reference evidence="4" key="2">
    <citation type="submission" date="2025-08" db="UniProtKB">
        <authorList>
            <consortium name="RefSeq"/>
        </authorList>
    </citation>
    <scope>IDENTIFICATION</scope>
    <source>
        <strain evidence="4">S238N-H82</strain>
        <tissue evidence="4">Testes</tissue>
    </source>
</reference>
<evidence type="ECO:0000256" key="1">
    <source>
        <dbReference type="ARBA" id="ARBA00023157"/>
    </source>
</evidence>
<dbReference type="InterPro" id="IPR016186">
    <property type="entry name" value="C-type_lectin-like/link_sf"/>
</dbReference>
<gene>
    <name evidence="4" type="primary">LOC118423680</name>
</gene>
<evidence type="ECO:0000259" key="2">
    <source>
        <dbReference type="PROSITE" id="PS50041"/>
    </source>
</evidence>
<accession>A0A9J7LT99</accession>
<dbReference type="PANTHER" id="PTHR22801">
    <property type="entry name" value="LITHOSTATHINE"/>
    <property type="match status" value="1"/>
</dbReference>
<dbReference type="GeneID" id="118423680"/>
<dbReference type="AlphaFoldDB" id="A0A9J7LT99"/>
<organism evidence="3 4">
    <name type="scientific">Branchiostoma floridae</name>
    <name type="common">Florida lancelet</name>
    <name type="synonym">Amphioxus</name>
    <dbReference type="NCBI Taxonomy" id="7739"/>
    <lineage>
        <taxon>Eukaryota</taxon>
        <taxon>Metazoa</taxon>
        <taxon>Chordata</taxon>
        <taxon>Cephalochordata</taxon>
        <taxon>Leptocardii</taxon>
        <taxon>Amphioxiformes</taxon>
        <taxon>Branchiostomatidae</taxon>
        <taxon>Branchiostoma</taxon>
    </lineage>
</organism>
<dbReference type="RefSeq" id="XP_035687809.1">
    <property type="nucleotide sequence ID" value="XM_035831916.1"/>
</dbReference>
<dbReference type="KEGG" id="bfo:118423680"/>
<dbReference type="Pfam" id="PF00059">
    <property type="entry name" value="Lectin_C"/>
    <property type="match status" value="1"/>
</dbReference>
<dbReference type="SUPFAM" id="SSF56436">
    <property type="entry name" value="C-type lectin-like"/>
    <property type="match status" value="1"/>
</dbReference>
<dbReference type="PANTHER" id="PTHR22801:SF63">
    <property type="entry name" value="C-TYPE LECTIN DOMAIN-CONTAINING PROTEIN"/>
    <property type="match status" value="1"/>
</dbReference>
<dbReference type="OMA" id="NSRRVIC"/>
<keyword evidence="1" id="KW-1015">Disulfide bond</keyword>
<reference evidence="3" key="1">
    <citation type="journal article" date="2020" name="Nat. Ecol. Evol.">
        <title>Deeply conserved synteny resolves early events in vertebrate evolution.</title>
        <authorList>
            <person name="Simakov O."/>
            <person name="Marletaz F."/>
            <person name="Yue J.X."/>
            <person name="O'Connell B."/>
            <person name="Jenkins J."/>
            <person name="Brandt A."/>
            <person name="Calef R."/>
            <person name="Tung C.H."/>
            <person name="Huang T.K."/>
            <person name="Schmutz J."/>
            <person name="Satoh N."/>
            <person name="Yu J.K."/>
            <person name="Putnam N.H."/>
            <person name="Green R.E."/>
            <person name="Rokhsar D.S."/>
        </authorList>
    </citation>
    <scope>NUCLEOTIDE SEQUENCE [LARGE SCALE GENOMIC DNA]</scope>
    <source>
        <strain evidence="3">S238N-H82</strain>
    </source>
</reference>
<dbReference type="InterPro" id="IPR050801">
    <property type="entry name" value="Ca-Dep_Lectins_ImmuneDev"/>
</dbReference>
<proteinExistence type="predicted"/>
<dbReference type="Gene3D" id="3.10.100.10">
    <property type="entry name" value="Mannose-Binding Protein A, subunit A"/>
    <property type="match status" value="1"/>
</dbReference>
<dbReference type="PROSITE" id="PS50041">
    <property type="entry name" value="C_TYPE_LECTIN_2"/>
    <property type="match status" value="1"/>
</dbReference>
<feature type="domain" description="C-type lectin" evidence="2">
    <location>
        <begin position="48"/>
        <end position="172"/>
    </location>
</feature>
<keyword evidence="3" id="KW-1185">Reference proteome</keyword>
<dbReference type="PROSITE" id="PS00615">
    <property type="entry name" value="C_TYPE_LECTIN_1"/>
    <property type="match status" value="1"/>
</dbReference>
<dbReference type="InterPro" id="IPR016187">
    <property type="entry name" value="CTDL_fold"/>
</dbReference>
<dbReference type="OrthoDB" id="2142683at2759"/>
<name>A0A9J7LT99_BRAFL</name>
<sequence length="189" mass="21040">MTQQNDSQVPGIFDEILQMLKSVEGNIKNQTCTATAQRPPCPPGYNQYLHHCFKLFETRITFMEAAAACARARVPGGGTLAMPQDRGTNGFLVSLINAKDRYSSGDYWFGLHDRNEEGKWEWMDGKALNSGISMWGMDQPNDIRGGEDCASYGWKNLWYDTGCSRKNRFICQVLSSGLLLPSPEGSVLS</sequence>
<dbReference type="InterPro" id="IPR018378">
    <property type="entry name" value="C-type_lectin_CS"/>
</dbReference>
<dbReference type="SMART" id="SM00034">
    <property type="entry name" value="CLECT"/>
    <property type="match status" value="1"/>
</dbReference>